<dbReference type="InterPro" id="IPR036596">
    <property type="entry name" value="Cyt-C_aa3_sf"/>
</dbReference>
<dbReference type="Proteomes" id="UP001141619">
    <property type="component" value="Unassembled WGS sequence"/>
</dbReference>
<feature type="domain" description="Cytochrome c oxidase subunit IV bacterial aa3 type" evidence="2">
    <location>
        <begin position="4"/>
        <end position="41"/>
    </location>
</feature>
<evidence type="ECO:0000259" key="2">
    <source>
        <dbReference type="Pfam" id="PF07835"/>
    </source>
</evidence>
<keyword evidence="4" id="KW-1185">Reference proteome</keyword>
<dbReference type="AlphaFoldDB" id="A0A9X3U0G6"/>
<reference evidence="3" key="2">
    <citation type="journal article" date="2023" name="Syst. Appl. Microbiol.">
        <title>Govania unica gen. nov., sp. nov., a rare biosphere bacterium that represents a novel family in the class Alphaproteobacteria.</title>
        <authorList>
            <person name="Vandamme P."/>
            <person name="Peeters C."/>
            <person name="Hettiarachchi A."/>
            <person name="Cnockaert M."/>
            <person name="Carlier A."/>
        </authorList>
    </citation>
    <scope>NUCLEOTIDE SEQUENCE</scope>
    <source>
        <strain evidence="3">LMG 31809</strain>
    </source>
</reference>
<dbReference type="RefSeq" id="WP_274944579.1">
    <property type="nucleotide sequence ID" value="NZ_JANWOI010000004.1"/>
</dbReference>
<dbReference type="InterPro" id="IPR012422">
    <property type="entry name" value="Cyt_c_oxidase_su4_bac-aa3"/>
</dbReference>
<gene>
    <name evidence="3" type="ORF">NYP16_13015</name>
</gene>
<evidence type="ECO:0000313" key="3">
    <source>
        <dbReference type="EMBL" id="MDA5194873.1"/>
    </source>
</evidence>
<reference evidence="3" key="1">
    <citation type="submission" date="2022-08" db="EMBL/GenBank/DDBJ databases">
        <authorList>
            <person name="Vandamme P."/>
            <person name="Hettiarachchi A."/>
            <person name="Peeters C."/>
            <person name="Cnockaert M."/>
            <person name="Carlier A."/>
        </authorList>
    </citation>
    <scope>NUCLEOTIDE SEQUENCE</scope>
    <source>
        <strain evidence="3">LMG 31809</strain>
    </source>
</reference>
<keyword evidence="1" id="KW-0472">Membrane</keyword>
<evidence type="ECO:0000256" key="1">
    <source>
        <dbReference type="SAM" id="Phobius"/>
    </source>
</evidence>
<keyword evidence="1" id="KW-0812">Transmembrane</keyword>
<proteinExistence type="predicted"/>
<sequence>MTNHGSMDMPAHRHTYAGFVKLLTIVSISVAAILVIMAITLI</sequence>
<accession>A0A9X3U0G6</accession>
<organism evidence="3 4">
    <name type="scientific">Govanella unica</name>
    <dbReference type="NCBI Taxonomy" id="2975056"/>
    <lineage>
        <taxon>Bacteria</taxon>
        <taxon>Pseudomonadati</taxon>
        <taxon>Pseudomonadota</taxon>
        <taxon>Alphaproteobacteria</taxon>
        <taxon>Emcibacterales</taxon>
        <taxon>Govanellaceae</taxon>
        <taxon>Govanella</taxon>
    </lineage>
</organism>
<comment type="caution">
    <text evidence="3">The sequence shown here is derived from an EMBL/GenBank/DDBJ whole genome shotgun (WGS) entry which is preliminary data.</text>
</comment>
<keyword evidence="1" id="KW-1133">Transmembrane helix</keyword>
<dbReference type="Pfam" id="PF07835">
    <property type="entry name" value="COX4_pro_2"/>
    <property type="match status" value="1"/>
</dbReference>
<name>A0A9X3U0G6_9PROT</name>
<dbReference type="EMBL" id="JANWOI010000004">
    <property type="protein sequence ID" value="MDA5194873.1"/>
    <property type="molecule type" value="Genomic_DNA"/>
</dbReference>
<dbReference type="SUPFAM" id="SSF81469">
    <property type="entry name" value="Bacterial aa3 type cytochrome c oxidase subunit IV"/>
    <property type="match status" value="1"/>
</dbReference>
<feature type="transmembrane region" description="Helical" evidence="1">
    <location>
        <begin position="20"/>
        <end position="41"/>
    </location>
</feature>
<evidence type="ECO:0000313" key="4">
    <source>
        <dbReference type="Proteomes" id="UP001141619"/>
    </source>
</evidence>
<dbReference type="Gene3D" id="1.20.5.160">
    <property type="entry name" value="Bacterial aa3 type cytochrome c oxidase subunit IV"/>
    <property type="match status" value="1"/>
</dbReference>
<protein>
    <submittedName>
        <fullName evidence="3">Aa3-type cytochrome c oxidase subunit IV</fullName>
    </submittedName>
</protein>